<dbReference type="EMBL" id="MGFH01000222">
    <property type="protein sequence ID" value="OGM01842.1"/>
    <property type="molecule type" value="Genomic_DNA"/>
</dbReference>
<protein>
    <recommendedName>
        <fullName evidence="7">Radical SAM core domain-containing protein</fullName>
    </recommendedName>
</protein>
<accession>A0A1F7WG80</accession>
<dbReference type="AlphaFoldDB" id="A0A1F7WG80"/>
<evidence type="ECO:0000256" key="6">
    <source>
        <dbReference type="ARBA" id="ARBA00023014"/>
    </source>
</evidence>
<gene>
    <name evidence="8" type="ORF">A2008_05135</name>
</gene>
<dbReference type="PANTHER" id="PTHR11228">
    <property type="entry name" value="RADICAL SAM DOMAIN PROTEIN"/>
    <property type="match status" value="1"/>
</dbReference>
<dbReference type="GO" id="GO:0003824">
    <property type="term" value="F:catalytic activity"/>
    <property type="evidence" value="ECO:0007669"/>
    <property type="project" value="InterPro"/>
</dbReference>
<keyword evidence="2" id="KW-0004">4Fe-4S</keyword>
<evidence type="ECO:0000256" key="1">
    <source>
        <dbReference type="ARBA" id="ARBA00001966"/>
    </source>
</evidence>
<dbReference type="PIRSF" id="PIRSF037420">
    <property type="entry name" value="PQQ_syn_pqqE"/>
    <property type="match status" value="1"/>
</dbReference>
<dbReference type="GO" id="GO:0051539">
    <property type="term" value="F:4 iron, 4 sulfur cluster binding"/>
    <property type="evidence" value="ECO:0007669"/>
    <property type="project" value="UniProtKB-KW"/>
</dbReference>
<evidence type="ECO:0000256" key="2">
    <source>
        <dbReference type="ARBA" id="ARBA00022485"/>
    </source>
</evidence>
<evidence type="ECO:0000313" key="9">
    <source>
        <dbReference type="Proteomes" id="UP000178735"/>
    </source>
</evidence>
<keyword evidence="5" id="KW-0408">Iron</keyword>
<dbReference type="InterPro" id="IPR017200">
    <property type="entry name" value="PqqE-like"/>
</dbReference>
<dbReference type="SFLD" id="SFLDG01386">
    <property type="entry name" value="main_SPASM_domain-containing"/>
    <property type="match status" value="1"/>
</dbReference>
<keyword evidence="3" id="KW-0949">S-adenosyl-L-methionine</keyword>
<evidence type="ECO:0000259" key="7">
    <source>
        <dbReference type="PROSITE" id="PS51918"/>
    </source>
</evidence>
<dbReference type="GO" id="GO:0046872">
    <property type="term" value="F:metal ion binding"/>
    <property type="evidence" value="ECO:0007669"/>
    <property type="project" value="UniProtKB-KW"/>
</dbReference>
<dbReference type="Gene3D" id="3.20.20.70">
    <property type="entry name" value="Aldolase class I"/>
    <property type="match status" value="1"/>
</dbReference>
<feature type="domain" description="Radical SAM core" evidence="7">
    <location>
        <begin position="51"/>
        <end position="266"/>
    </location>
</feature>
<evidence type="ECO:0000313" key="8">
    <source>
        <dbReference type="EMBL" id="OGM01842.1"/>
    </source>
</evidence>
<organism evidence="8 9">
    <name type="scientific">Candidatus Wallbacteria bacterium GWC2_49_35</name>
    <dbReference type="NCBI Taxonomy" id="1817813"/>
    <lineage>
        <taxon>Bacteria</taxon>
        <taxon>Candidatus Walliibacteriota</taxon>
    </lineage>
</organism>
<dbReference type="SFLD" id="SFLDG01067">
    <property type="entry name" value="SPASM/twitch_domain_containing"/>
    <property type="match status" value="1"/>
</dbReference>
<dbReference type="InterPro" id="IPR013785">
    <property type="entry name" value="Aldolase_TIM"/>
</dbReference>
<evidence type="ECO:0000256" key="3">
    <source>
        <dbReference type="ARBA" id="ARBA00022691"/>
    </source>
</evidence>
<dbReference type="SUPFAM" id="SSF102114">
    <property type="entry name" value="Radical SAM enzymes"/>
    <property type="match status" value="1"/>
</dbReference>
<dbReference type="InterPro" id="IPR058240">
    <property type="entry name" value="rSAM_sf"/>
</dbReference>
<keyword evidence="6" id="KW-0411">Iron-sulfur</keyword>
<dbReference type="PROSITE" id="PS51918">
    <property type="entry name" value="RADICAL_SAM"/>
    <property type="match status" value="1"/>
</dbReference>
<dbReference type="InterPro" id="IPR007197">
    <property type="entry name" value="rSAM"/>
</dbReference>
<proteinExistence type="predicted"/>
<dbReference type="PANTHER" id="PTHR11228:SF7">
    <property type="entry name" value="PQQA PEPTIDE CYCLASE"/>
    <property type="match status" value="1"/>
</dbReference>
<dbReference type="Proteomes" id="UP000178735">
    <property type="component" value="Unassembled WGS sequence"/>
</dbReference>
<dbReference type="Pfam" id="PF04055">
    <property type="entry name" value="Radical_SAM"/>
    <property type="match status" value="1"/>
</dbReference>
<evidence type="ECO:0000256" key="5">
    <source>
        <dbReference type="ARBA" id="ARBA00023004"/>
    </source>
</evidence>
<comment type="cofactor">
    <cofactor evidence="1">
        <name>[4Fe-4S] cluster</name>
        <dbReference type="ChEBI" id="CHEBI:49883"/>
    </cofactor>
</comment>
<keyword evidence="4" id="KW-0479">Metal-binding</keyword>
<comment type="caution">
    <text evidence="8">The sequence shown here is derived from an EMBL/GenBank/DDBJ whole genome shotgun (WGS) entry which is preliminary data.</text>
</comment>
<dbReference type="CDD" id="cd01335">
    <property type="entry name" value="Radical_SAM"/>
    <property type="match status" value="1"/>
</dbReference>
<dbReference type="InterPro" id="IPR050377">
    <property type="entry name" value="Radical_SAM_PqqE_MftC-like"/>
</dbReference>
<dbReference type="SFLD" id="SFLDS00029">
    <property type="entry name" value="Radical_SAM"/>
    <property type="match status" value="1"/>
</dbReference>
<reference evidence="8 9" key="1">
    <citation type="journal article" date="2016" name="Nat. Commun.">
        <title>Thousands of microbial genomes shed light on interconnected biogeochemical processes in an aquifer system.</title>
        <authorList>
            <person name="Anantharaman K."/>
            <person name="Brown C.T."/>
            <person name="Hug L.A."/>
            <person name="Sharon I."/>
            <person name="Castelle C.J."/>
            <person name="Probst A.J."/>
            <person name="Thomas B.C."/>
            <person name="Singh A."/>
            <person name="Wilkins M.J."/>
            <person name="Karaoz U."/>
            <person name="Brodie E.L."/>
            <person name="Williams K.H."/>
            <person name="Hubbard S.S."/>
            <person name="Banfield J.F."/>
        </authorList>
    </citation>
    <scope>NUCLEOTIDE SEQUENCE [LARGE SCALE GENOMIC DNA]</scope>
</reference>
<dbReference type="STRING" id="1817813.A2008_05135"/>
<name>A0A1F7WG80_9BACT</name>
<evidence type="ECO:0000256" key="4">
    <source>
        <dbReference type="ARBA" id="ARBA00022723"/>
    </source>
</evidence>
<sequence>MLIYRQEKFGGIIFNTETMGYKFVEKLSVEENAKIGRMIPMLVANERTDIVSAPVQVYIELTQKCNLMCKHCFTSASGAASEGISTQSWLGILDEMSSIGVINARFTGGEPTVRSDWYEILSYAKKLGFAVSLQTNGVYKDAAETVKKIAGLDIDQVTVSLDGIGRTHDELRGHGAFDKLMDSMKLMKAAGIKLRFNTILTRTNAAEMPQIFDIVSEYGVSINLFYMRSLGKGASNAAISLDFEEHARSAADIIELWKKYPMIHVSHSGFYVSRHTAPDSKFPDISYPYGNIAISIASDGSYWPHHYSIYQGDNFKLGKFPFERIIDIWSGSKKLDGFRKWLLSLRDRCEKCGEYRNRCSGINFEMEIEKLSGRAAGNPFCINAEPVSSPHEYLED</sequence>